<evidence type="ECO:0000313" key="4">
    <source>
        <dbReference type="Proteomes" id="UP000182045"/>
    </source>
</evidence>
<dbReference type="EMBL" id="LJSG01000013">
    <property type="protein sequence ID" value="KPP91879.1"/>
    <property type="molecule type" value="Genomic_DNA"/>
</dbReference>
<dbReference type="Proteomes" id="UP000182045">
    <property type="component" value="Unassembled WGS sequence"/>
</dbReference>
<dbReference type="AlphaFoldDB" id="A0A0P8ACF7"/>
<proteinExistence type="predicted"/>
<evidence type="ECO:0000313" key="1">
    <source>
        <dbReference type="EMBL" id="CUX82361.1"/>
    </source>
</evidence>
<reference evidence="2 3" key="1">
    <citation type="submission" date="2015-09" db="EMBL/GenBank/DDBJ databases">
        <title>Identification and resolution of microdiversity through metagenomic sequencing of parallel consortia.</title>
        <authorList>
            <person name="Nelson W.C."/>
            <person name="Romine M.F."/>
            <person name="Lindemann S.R."/>
        </authorList>
    </citation>
    <scope>NUCLEOTIDE SEQUENCE [LARGE SCALE GENOMIC DNA]</scope>
    <source>
        <strain evidence="2">HL-91</strain>
    </source>
</reference>
<evidence type="ECO:0000313" key="3">
    <source>
        <dbReference type="Proteomes" id="UP000050413"/>
    </source>
</evidence>
<dbReference type="InterPro" id="IPR024409">
    <property type="entry name" value="DUF3833"/>
</dbReference>
<dbReference type="Proteomes" id="UP000050413">
    <property type="component" value="Unassembled WGS sequence"/>
</dbReference>
<dbReference type="OrthoDB" id="5296954at2"/>
<name>A0A0P8ACF7_9RHOB</name>
<organism evidence="2 3">
    <name type="scientific">Roseibaca calidilacus</name>
    <dbReference type="NCBI Taxonomy" id="1666912"/>
    <lineage>
        <taxon>Bacteria</taxon>
        <taxon>Pseudomonadati</taxon>
        <taxon>Pseudomonadota</taxon>
        <taxon>Alphaproteobacteria</taxon>
        <taxon>Rhodobacterales</taxon>
        <taxon>Paracoccaceae</taxon>
        <taxon>Roseinatronobacter</taxon>
    </lineage>
</organism>
<protein>
    <recommendedName>
        <fullName evidence="5">Lipoprotein</fullName>
    </recommendedName>
</protein>
<gene>
    <name evidence="1" type="ORF">Ga0058931_2329</name>
    <name evidence="2" type="ORF">HLUCCA05_01810</name>
</gene>
<dbReference type="Pfam" id="PF12915">
    <property type="entry name" value="DUF3833"/>
    <property type="match status" value="1"/>
</dbReference>
<comment type="caution">
    <text evidence="2">The sequence shown here is derived from an EMBL/GenBank/DDBJ whole genome shotgun (WGS) entry which is preliminary data.</text>
</comment>
<accession>A0A0P8ACF7</accession>
<reference evidence="1 4" key="2">
    <citation type="submission" date="2016-01" db="EMBL/GenBank/DDBJ databases">
        <authorList>
            <person name="Varghese N."/>
        </authorList>
    </citation>
    <scope>NUCLEOTIDE SEQUENCE [LARGE SCALE GENOMIC DNA]</scope>
    <source>
        <strain evidence="1 4">HL-91</strain>
    </source>
</reference>
<keyword evidence="4" id="KW-1185">Reference proteome</keyword>
<evidence type="ECO:0000313" key="2">
    <source>
        <dbReference type="EMBL" id="KPP91879.1"/>
    </source>
</evidence>
<dbReference type="PROSITE" id="PS51257">
    <property type="entry name" value="PROKAR_LIPOPROTEIN"/>
    <property type="match status" value="1"/>
</dbReference>
<dbReference type="EMBL" id="FBYC01000004">
    <property type="protein sequence ID" value="CUX82361.1"/>
    <property type="molecule type" value="Genomic_DNA"/>
</dbReference>
<sequence length="174" mass="19331">MLMTRRALLIGPLALGACSRLPASPDGPLQPITLEQAFAGRAVGAGVFRVDLTGSERRFRARLNGRLRGDRLTVVEDFIYDDGEENRLTWVFDRAGPGRWTGRREDTVGVAEVVETGTEIRLSYTADFNADGEITRLGFEDVIYFGPEGRVINDAVVTRFGLPVARVRFEMVQR</sequence>
<dbReference type="STRING" id="1666912.Ga0058931_2329"/>
<dbReference type="RefSeq" id="WP_082700181.1">
    <property type="nucleotide sequence ID" value="NZ_FBYC01000004.1"/>
</dbReference>
<evidence type="ECO:0008006" key="5">
    <source>
        <dbReference type="Google" id="ProtNLM"/>
    </source>
</evidence>